<name>A0A7S0M9N5_9CRYP</name>
<dbReference type="EMBL" id="HBEZ01023080">
    <property type="protein sequence ID" value="CAD8635100.1"/>
    <property type="molecule type" value="Transcribed_RNA"/>
</dbReference>
<evidence type="ECO:0000256" key="2">
    <source>
        <dbReference type="SAM" id="MobiDB-lite"/>
    </source>
</evidence>
<evidence type="ECO:0000313" key="3">
    <source>
        <dbReference type="EMBL" id="CAD8635100.1"/>
    </source>
</evidence>
<gene>
    <name evidence="3" type="ORF">CCUR1050_LOCUS12781</name>
</gene>
<feature type="coiled-coil region" evidence="1">
    <location>
        <begin position="167"/>
        <end position="222"/>
    </location>
</feature>
<reference evidence="3" key="1">
    <citation type="submission" date="2021-01" db="EMBL/GenBank/DDBJ databases">
        <authorList>
            <person name="Corre E."/>
            <person name="Pelletier E."/>
            <person name="Niang G."/>
            <person name="Scheremetjew M."/>
            <person name="Finn R."/>
            <person name="Kale V."/>
            <person name="Holt S."/>
            <person name="Cochrane G."/>
            <person name="Meng A."/>
            <person name="Brown T."/>
            <person name="Cohen L."/>
        </authorList>
    </citation>
    <scope>NUCLEOTIDE SEQUENCE</scope>
    <source>
        <strain evidence="3">CCAP979/52</strain>
    </source>
</reference>
<proteinExistence type="predicted"/>
<sequence>MKDDDDGSAESECVDFRQYPHHEETNSQTGEILEDISFLRREIVNAREDILIDKLESMKKINEELSERLVDALQAIRYLSAKEEVPRTQVHALKKLELPITSDSFSIHREDEDDSKSMQITSRTKPHVENNHENNHDSEGEEIQSFSADSDVILEWDGRISVGCASYASQQETIALLRQELERTTQELQITTHDKQDALDDLEQTRQQLRTAKQQILTLEKKATNLKFWSRMVPTFEKEPNQPASASSSPSMP</sequence>
<feature type="region of interest" description="Disordered" evidence="2">
    <location>
        <begin position="107"/>
        <end position="142"/>
    </location>
</feature>
<accession>A0A7S0M9N5</accession>
<protein>
    <submittedName>
        <fullName evidence="3">Uncharacterized protein</fullName>
    </submittedName>
</protein>
<feature type="region of interest" description="Disordered" evidence="2">
    <location>
        <begin position="234"/>
        <end position="253"/>
    </location>
</feature>
<feature type="compositionally biased region" description="Basic and acidic residues" evidence="2">
    <location>
        <begin position="126"/>
        <end position="138"/>
    </location>
</feature>
<feature type="compositionally biased region" description="Low complexity" evidence="2">
    <location>
        <begin position="243"/>
        <end position="253"/>
    </location>
</feature>
<dbReference type="AlphaFoldDB" id="A0A7S0M9N5"/>
<evidence type="ECO:0000256" key="1">
    <source>
        <dbReference type="SAM" id="Coils"/>
    </source>
</evidence>
<organism evidence="3">
    <name type="scientific">Cryptomonas curvata</name>
    <dbReference type="NCBI Taxonomy" id="233186"/>
    <lineage>
        <taxon>Eukaryota</taxon>
        <taxon>Cryptophyceae</taxon>
        <taxon>Cryptomonadales</taxon>
        <taxon>Cryptomonadaceae</taxon>
        <taxon>Cryptomonas</taxon>
    </lineage>
</organism>
<keyword evidence="1" id="KW-0175">Coiled coil</keyword>